<evidence type="ECO:0000259" key="9">
    <source>
        <dbReference type="PROSITE" id="PS50097"/>
    </source>
</evidence>
<evidence type="ECO:0000256" key="8">
    <source>
        <dbReference type="SAM" id="MobiDB-lite"/>
    </source>
</evidence>
<dbReference type="Gene3D" id="2.120.10.80">
    <property type="entry name" value="Kelch-type beta propeller"/>
    <property type="match status" value="1"/>
</dbReference>
<comment type="function">
    <text evidence="7">Probable substrate-specific adapter of an E3 ubiquitin-protein ligase complex which mediates the ubiquitination and subsequent proteasomal degradation of target proteins. May have a role in synapse differentiation and growth.</text>
</comment>
<evidence type="ECO:0000256" key="5">
    <source>
        <dbReference type="ARBA" id="ARBA00022786"/>
    </source>
</evidence>
<comment type="pathway">
    <text evidence="1">Protein modification; protein ubiquitination.</text>
</comment>
<evidence type="ECO:0000256" key="2">
    <source>
        <dbReference type="ARBA" id="ARBA00013699"/>
    </source>
</evidence>
<dbReference type="EnsemblMetazoa" id="XM_031921790">
    <property type="protein sequence ID" value="XP_031777650"/>
    <property type="gene ID" value="LOC116415958"/>
</dbReference>
<dbReference type="InterPro" id="IPR011705">
    <property type="entry name" value="BACK"/>
</dbReference>
<dbReference type="KEGG" id="nvi:116415958"/>
<evidence type="ECO:0000313" key="10">
    <source>
        <dbReference type="EnsemblMetazoa" id="XP_031777650"/>
    </source>
</evidence>
<evidence type="ECO:0000313" key="11">
    <source>
        <dbReference type="Proteomes" id="UP000002358"/>
    </source>
</evidence>
<dbReference type="SMART" id="SM00225">
    <property type="entry name" value="BTB"/>
    <property type="match status" value="1"/>
</dbReference>
<dbReference type="Pfam" id="PF07707">
    <property type="entry name" value="BACK"/>
    <property type="match status" value="1"/>
</dbReference>
<dbReference type="Pfam" id="PF24681">
    <property type="entry name" value="Kelch_KLHDC2_KLHL20_DRC7"/>
    <property type="match status" value="1"/>
</dbReference>
<feature type="region of interest" description="Disordered" evidence="8">
    <location>
        <begin position="1"/>
        <end position="37"/>
    </location>
</feature>
<evidence type="ECO:0000256" key="6">
    <source>
        <dbReference type="ARBA" id="ARBA00023203"/>
    </source>
</evidence>
<keyword evidence="3" id="KW-0880">Kelch repeat</keyword>
<dbReference type="Gene3D" id="3.30.710.10">
    <property type="entry name" value="Potassium Channel Kv1.1, Chain A"/>
    <property type="match status" value="1"/>
</dbReference>
<dbReference type="Gene3D" id="1.25.40.420">
    <property type="match status" value="2"/>
</dbReference>
<dbReference type="InterPro" id="IPR017096">
    <property type="entry name" value="BTB-kelch_protein"/>
</dbReference>
<keyword evidence="4" id="KW-0677">Repeat</keyword>
<dbReference type="Pfam" id="PF00651">
    <property type="entry name" value="BTB"/>
    <property type="match status" value="1"/>
</dbReference>
<sequence>MRHSQAPGVDQNSADIAKENGNDTRSKSTQQSHDITMRDPHTFNAAFQNSKDVTIKAKNQKIDVHSYRILFIPYFIEIFATDDYKNMKTKIIIIKEDIDLKVMPNIIEYTNSKELHLTKKNVFNTLKAAKVLKVDNLVTDCYDFIGQLMQVDFKGVSQTNVFIDLDIESLENLFSNPKLRVNTKSIYNFIIKWVTHDYSNRKNKLGKLLGLIKELPADFINRSLYEKDIFRDLDFKSLRSVLSIYALNNNTAIIFNGIMKWVTIDYENRETDLAKLLDLIDMSNLSADYINRYLYHEENNCIGHYFRPLAYELHSRHFQSTINKTEDKQIIVIATVQAKSTSIVEYDPKRNEWSVVRKENYGDFYLVIVNEDKFYKFQRPRKKNQELSAVVKVYDFKTKIWEKLCKMNIARKFCGAVFVEGFLYAFGGYDIDNKIINSVERYSLESKQWEVMSPMIEERCAPAVIVFDDHIYVIGGRGRGSDSEDVYLDTIEVYDIKTNKWSKFEERMENKRSTCAAAVLNEKIYVCGGWYNEKALNFVEMFDTKLKRWKTVKPMNKAREQFLVVEIHGKLWAIGGCSKEEQLDATSDSSVEVYDFYKNSWSYVNTKCKLKTNPMYITGCLIKKKYY</sequence>
<dbReference type="RefSeq" id="XP_031777650.1">
    <property type="nucleotide sequence ID" value="XM_031921790.2"/>
</dbReference>
<dbReference type="InterPro" id="IPR011333">
    <property type="entry name" value="SKP1/BTB/POZ_sf"/>
</dbReference>
<protein>
    <recommendedName>
        <fullName evidence="2">Kelch-like protein diablo</fullName>
    </recommendedName>
</protein>
<dbReference type="PANTHER" id="PTHR24412:SF480">
    <property type="entry name" value="KELCH-LIKE PROTEIN 8"/>
    <property type="match status" value="1"/>
</dbReference>
<proteinExistence type="predicted"/>
<dbReference type="GO" id="GO:0016567">
    <property type="term" value="P:protein ubiquitination"/>
    <property type="evidence" value="ECO:0007669"/>
    <property type="project" value="UniProtKB-UniPathway"/>
</dbReference>
<dbReference type="UniPathway" id="UPA00143"/>
<organism evidence="10 11">
    <name type="scientific">Nasonia vitripennis</name>
    <name type="common">Parasitic wasp</name>
    <dbReference type="NCBI Taxonomy" id="7425"/>
    <lineage>
        <taxon>Eukaryota</taxon>
        <taxon>Metazoa</taxon>
        <taxon>Ecdysozoa</taxon>
        <taxon>Arthropoda</taxon>
        <taxon>Hexapoda</taxon>
        <taxon>Insecta</taxon>
        <taxon>Pterygota</taxon>
        <taxon>Neoptera</taxon>
        <taxon>Endopterygota</taxon>
        <taxon>Hymenoptera</taxon>
        <taxon>Apocrita</taxon>
        <taxon>Proctotrupomorpha</taxon>
        <taxon>Chalcidoidea</taxon>
        <taxon>Pteromalidae</taxon>
        <taxon>Pteromalinae</taxon>
        <taxon>Nasonia</taxon>
    </lineage>
</organism>
<keyword evidence="11" id="KW-1185">Reference proteome</keyword>
<dbReference type="SMART" id="SM00612">
    <property type="entry name" value="Kelch"/>
    <property type="match status" value="5"/>
</dbReference>
<reference evidence="10" key="1">
    <citation type="submission" date="2021-01" db="UniProtKB">
        <authorList>
            <consortium name="EnsemblMetazoa"/>
        </authorList>
    </citation>
    <scope>IDENTIFICATION</scope>
</reference>
<dbReference type="SUPFAM" id="SSF117281">
    <property type="entry name" value="Kelch motif"/>
    <property type="match status" value="1"/>
</dbReference>
<dbReference type="SMR" id="A0A7M7T6F9"/>
<dbReference type="PROSITE" id="PS50097">
    <property type="entry name" value="BTB"/>
    <property type="match status" value="1"/>
</dbReference>
<dbReference type="InParanoid" id="A0A7M7T6F9"/>
<name>A0A7M7T6F9_NASVI</name>
<dbReference type="InterPro" id="IPR015915">
    <property type="entry name" value="Kelch-typ_b-propeller"/>
</dbReference>
<dbReference type="InterPro" id="IPR006652">
    <property type="entry name" value="Kelch_1"/>
</dbReference>
<dbReference type="AlphaFoldDB" id="A0A7M7T6F9"/>
<keyword evidence="6" id="KW-0009">Actin-binding</keyword>
<evidence type="ECO:0000256" key="1">
    <source>
        <dbReference type="ARBA" id="ARBA00004906"/>
    </source>
</evidence>
<evidence type="ECO:0000256" key="3">
    <source>
        <dbReference type="ARBA" id="ARBA00022441"/>
    </source>
</evidence>
<feature type="compositionally biased region" description="Basic and acidic residues" evidence="8">
    <location>
        <begin position="16"/>
        <end position="26"/>
    </location>
</feature>
<feature type="domain" description="BTB" evidence="9">
    <location>
        <begin position="51"/>
        <end position="119"/>
    </location>
</feature>
<evidence type="ECO:0000256" key="4">
    <source>
        <dbReference type="ARBA" id="ARBA00022737"/>
    </source>
</evidence>
<dbReference type="Proteomes" id="UP000002358">
    <property type="component" value="Chromosome 1"/>
</dbReference>
<dbReference type="InterPro" id="IPR000210">
    <property type="entry name" value="BTB/POZ_dom"/>
</dbReference>
<dbReference type="GeneID" id="116415958"/>
<dbReference type="GO" id="GO:0003779">
    <property type="term" value="F:actin binding"/>
    <property type="evidence" value="ECO:0007669"/>
    <property type="project" value="UniProtKB-KW"/>
</dbReference>
<dbReference type="OrthoDB" id="45365at2759"/>
<dbReference type="SUPFAM" id="SSF54695">
    <property type="entry name" value="POZ domain"/>
    <property type="match status" value="1"/>
</dbReference>
<dbReference type="PIRSF" id="PIRSF037037">
    <property type="entry name" value="Kelch-like_protein_gigaxonin"/>
    <property type="match status" value="1"/>
</dbReference>
<dbReference type="PANTHER" id="PTHR24412">
    <property type="entry name" value="KELCH PROTEIN"/>
    <property type="match status" value="1"/>
</dbReference>
<keyword evidence="5" id="KW-0833">Ubl conjugation pathway</keyword>
<evidence type="ECO:0000256" key="7">
    <source>
        <dbReference type="ARBA" id="ARBA00043912"/>
    </source>
</evidence>
<accession>A0A7M7T6F9</accession>